<keyword evidence="13" id="KW-0547">Nucleotide-binding</keyword>
<evidence type="ECO:0000256" key="17">
    <source>
        <dbReference type="ARBA" id="ARBA00022927"/>
    </source>
</evidence>
<evidence type="ECO:0000256" key="3">
    <source>
        <dbReference type="ARBA" id="ARBA00004177"/>
    </source>
</evidence>
<evidence type="ECO:0000256" key="16">
    <source>
        <dbReference type="ARBA" id="ARBA00022842"/>
    </source>
</evidence>
<feature type="region of interest" description="Disordered" evidence="26">
    <location>
        <begin position="183"/>
        <end position="223"/>
    </location>
</feature>
<keyword evidence="22" id="KW-0636">Prenylation</keyword>
<evidence type="ECO:0000256" key="15">
    <source>
        <dbReference type="ARBA" id="ARBA00022801"/>
    </source>
</evidence>
<evidence type="ECO:0000256" key="10">
    <source>
        <dbReference type="ARBA" id="ARBA00022475"/>
    </source>
</evidence>
<keyword evidence="23" id="KW-0968">Cytoplasmic vesicle</keyword>
<accession>A0AA47MPT8</accession>
<sequence>MAGKDYNHLFKLLIIGDSNVGKSSLLLRFADNSFSGSYITTIGVDFKIRTVDIDGERVKLQIWDTAGQERFRTITSTYYRNTHGVIIVYDVTNPESFVNVKRWLNEITQNCDNVSKILGKSFIMLLKKLGNKNDDPTRKQVDTQDAMGFGESVGVRVFETSAKENINVEEMFMAFTHMVLRAKKQSQNRAERERERERDRVDISAHRDRDRRKRAKKPSQLALGSLYTPSETISWCSRTLRCRKASSSLTSISVTTGPVATNIRSMEWMRSSVMHSSFSSLCSDWVAVLESPSSSLSSSRMLRSNRSRDEPVSSTEYCPPASSRSTPCCCHSASFLCTVSLETPSLALSSSRLHEPGDDEVQDDGGVDGRHGEVGEHPVLQLHIQGDGAQRCVYASMAWETSGGSSSFSSLSWGQNSEEKIMAERASGGGGGVCCSSSPPGPAPCLDSSSRMLALILRESATSCDMISQEEERLESCQMLTSRLMMSEERRLEPVLSDPE</sequence>
<dbReference type="GO" id="GO:0005886">
    <property type="term" value="C:plasma membrane"/>
    <property type="evidence" value="ECO:0007669"/>
    <property type="project" value="UniProtKB-SubCell"/>
</dbReference>
<reference evidence="27" key="1">
    <citation type="journal article" date="2023" name="Front. Mar. Sci.">
        <title>A new Merluccius polli reference genome to investigate the effects of global change in West African waters.</title>
        <authorList>
            <person name="Mateo J.L."/>
            <person name="Blanco-Fernandez C."/>
            <person name="Garcia-Vazquez E."/>
            <person name="Machado-Schiaffino G."/>
        </authorList>
    </citation>
    <scope>NUCLEOTIDE SEQUENCE</scope>
    <source>
        <strain evidence="27">C29</strain>
        <tissue evidence="27">Fin</tissue>
    </source>
</reference>
<evidence type="ECO:0000256" key="25">
    <source>
        <dbReference type="ARBA" id="ARBA00067828"/>
    </source>
</evidence>
<evidence type="ECO:0000256" key="9">
    <source>
        <dbReference type="ARBA" id="ARBA00022448"/>
    </source>
</evidence>
<evidence type="ECO:0000256" key="12">
    <source>
        <dbReference type="ARBA" id="ARBA00022723"/>
    </source>
</evidence>
<dbReference type="GO" id="GO:0046872">
    <property type="term" value="F:metal ion binding"/>
    <property type="evidence" value="ECO:0007669"/>
    <property type="project" value="UniProtKB-KW"/>
</dbReference>
<dbReference type="InterPro" id="IPR005225">
    <property type="entry name" value="Small_GTP-bd"/>
</dbReference>
<evidence type="ECO:0000256" key="11">
    <source>
        <dbReference type="ARBA" id="ARBA00022553"/>
    </source>
</evidence>
<dbReference type="FunFam" id="3.40.50.300:FF:000404">
    <property type="entry name" value="Putative ras-related protein Rab-35"/>
    <property type="match status" value="1"/>
</dbReference>
<dbReference type="GO" id="GO:0042470">
    <property type="term" value="C:melanosome"/>
    <property type="evidence" value="ECO:0007669"/>
    <property type="project" value="UniProtKB-SubCell"/>
</dbReference>
<keyword evidence="11" id="KW-0597">Phosphoprotein</keyword>
<dbReference type="PROSITE" id="PS51420">
    <property type="entry name" value="RHO"/>
    <property type="match status" value="1"/>
</dbReference>
<evidence type="ECO:0000256" key="23">
    <source>
        <dbReference type="ARBA" id="ARBA00023329"/>
    </source>
</evidence>
<evidence type="ECO:0000256" key="26">
    <source>
        <dbReference type="SAM" id="MobiDB-lite"/>
    </source>
</evidence>
<feature type="compositionally biased region" description="Basic and acidic residues" evidence="26">
    <location>
        <begin position="189"/>
        <end position="208"/>
    </location>
</feature>
<evidence type="ECO:0000256" key="4">
    <source>
        <dbReference type="ARBA" id="ARBA00004223"/>
    </source>
</evidence>
<evidence type="ECO:0000256" key="7">
    <source>
        <dbReference type="ARBA" id="ARBA00006270"/>
    </source>
</evidence>
<dbReference type="GO" id="GO:0005768">
    <property type="term" value="C:endosome"/>
    <property type="evidence" value="ECO:0007669"/>
    <property type="project" value="UniProtKB-SubCell"/>
</dbReference>
<protein>
    <recommendedName>
        <fullName evidence="25">Ras-related protein Rab-35</fullName>
        <ecNumber evidence="8">3.6.5.2</ecNumber>
    </recommendedName>
</protein>
<dbReference type="GO" id="GO:0030136">
    <property type="term" value="C:clathrin-coated vesicle"/>
    <property type="evidence" value="ECO:0007669"/>
    <property type="project" value="UniProtKB-SubCell"/>
</dbReference>
<evidence type="ECO:0000256" key="20">
    <source>
        <dbReference type="ARBA" id="ARBA00023176"/>
    </source>
</evidence>
<evidence type="ECO:0000256" key="6">
    <source>
        <dbReference type="ARBA" id="ARBA00004600"/>
    </source>
</evidence>
<evidence type="ECO:0000256" key="22">
    <source>
        <dbReference type="ARBA" id="ARBA00023289"/>
    </source>
</evidence>
<dbReference type="EMBL" id="JAOPHQ010003148">
    <property type="protein sequence ID" value="KAK0144254.1"/>
    <property type="molecule type" value="Genomic_DNA"/>
</dbReference>
<dbReference type="Gene3D" id="3.40.50.300">
    <property type="entry name" value="P-loop containing nucleotide triphosphate hydrolases"/>
    <property type="match status" value="1"/>
</dbReference>
<feature type="compositionally biased region" description="Polar residues" evidence="26">
    <location>
        <begin position="312"/>
        <end position="324"/>
    </location>
</feature>
<keyword evidence="10" id="KW-1003">Cell membrane</keyword>
<dbReference type="SMART" id="SM00173">
    <property type="entry name" value="RAS"/>
    <property type="match status" value="1"/>
</dbReference>
<dbReference type="PROSITE" id="PS51419">
    <property type="entry name" value="RAB"/>
    <property type="match status" value="1"/>
</dbReference>
<dbReference type="InterPro" id="IPR027417">
    <property type="entry name" value="P-loop_NTPase"/>
</dbReference>
<evidence type="ECO:0000256" key="1">
    <source>
        <dbReference type="ARBA" id="ARBA00001946"/>
    </source>
</evidence>
<dbReference type="InterPro" id="IPR001806">
    <property type="entry name" value="Small_GTPase"/>
</dbReference>
<keyword evidence="28" id="KW-1185">Reference proteome</keyword>
<keyword evidence="19" id="KW-0472">Membrane</keyword>
<dbReference type="GO" id="GO:0015031">
    <property type="term" value="P:protein transport"/>
    <property type="evidence" value="ECO:0007669"/>
    <property type="project" value="UniProtKB-KW"/>
</dbReference>
<dbReference type="SMART" id="SM00175">
    <property type="entry name" value="RAB"/>
    <property type="match status" value="1"/>
</dbReference>
<dbReference type="GO" id="GO:0005905">
    <property type="term" value="C:clathrin-coated pit"/>
    <property type="evidence" value="ECO:0007669"/>
    <property type="project" value="UniProtKB-SubCell"/>
</dbReference>
<dbReference type="SUPFAM" id="SSF52540">
    <property type="entry name" value="P-loop containing nucleoside triphosphate hydrolases"/>
    <property type="match status" value="1"/>
</dbReference>
<comment type="catalytic activity">
    <reaction evidence="24">
        <text>GTP + H2O = GDP + phosphate + H(+)</text>
        <dbReference type="Rhea" id="RHEA:19669"/>
        <dbReference type="ChEBI" id="CHEBI:15377"/>
        <dbReference type="ChEBI" id="CHEBI:15378"/>
        <dbReference type="ChEBI" id="CHEBI:37565"/>
        <dbReference type="ChEBI" id="CHEBI:43474"/>
        <dbReference type="ChEBI" id="CHEBI:58189"/>
        <dbReference type="EC" id="3.6.5.2"/>
    </reaction>
    <physiologicalReaction direction="left-to-right" evidence="24">
        <dbReference type="Rhea" id="RHEA:19670"/>
    </physiologicalReaction>
</comment>
<dbReference type="EC" id="3.6.5.2" evidence="8"/>
<dbReference type="PROSITE" id="PS51421">
    <property type="entry name" value="RAS"/>
    <property type="match status" value="1"/>
</dbReference>
<dbReference type="PROSITE" id="PS51417">
    <property type="entry name" value="ARF"/>
    <property type="match status" value="1"/>
</dbReference>
<dbReference type="PRINTS" id="PR00449">
    <property type="entry name" value="RASTRNSFRMNG"/>
</dbReference>
<evidence type="ECO:0000256" key="8">
    <source>
        <dbReference type="ARBA" id="ARBA00011984"/>
    </source>
</evidence>
<evidence type="ECO:0000256" key="14">
    <source>
        <dbReference type="ARBA" id="ARBA00022753"/>
    </source>
</evidence>
<evidence type="ECO:0000256" key="5">
    <source>
        <dbReference type="ARBA" id="ARBA00004342"/>
    </source>
</evidence>
<dbReference type="GO" id="GO:0003925">
    <property type="term" value="F:G protein activity"/>
    <property type="evidence" value="ECO:0007669"/>
    <property type="project" value="UniProtKB-EC"/>
</dbReference>
<comment type="caution">
    <text evidence="27">The sequence shown here is derived from an EMBL/GenBank/DDBJ whole genome shotgun (WGS) entry which is preliminary data.</text>
</comment>
<gene>
    <name evidence="27" type="primary">Rab35_0</name>
    <name evidence="27" type="ORF">N1851_017396</name>
</gene>
<dbReference type="NCBIfam" id="TIGR00231">
    <property type="entry name" value="small_GTP"/>
    <property type="match status" value="1"/>
</dbReference>
<keyword evidence="21" id="KW-0449">Lipoprotein</keyword>
<dbReference type="SMART" id="SM00174">
    <property type="entry name" value="RHO"/>
    <property type="match status" value="1"/>
</dbReference>
<keyword evidence="18" id="KW-0342">GTP-binding</keyword>
<comment type="similarity">
    <text evidence="7">Belongs to the small GTPase superfamily. Rab family.</text>
</comment>
<dbReference type="PANTHER" id="PTHR47977">
    <property type="entry name" value="RAS-RELATED PROTEIN RAB"/>
    <property type="match status" value="1"/>
</dbReference>
<feature type="region of interest" description="Disordered" evidence="26">
    <location>
        <begin position="296"/>
        <end position="324"/>
    </location>
</feature>
<keyword evidence="12" id="KW-0479">Metal-binding</keyword>
<proteinExistence type="inferred from homology"/>
<dbReference type="Pfam" id="PF00071">
    <property type="entry name" value="Ras"/>
    <property type="match status" value="1"/>
</dbReference>
<dbReference type="InterPro" id="IPR050227">
    <property type="entry name" value="Rab"/>
</dbReference>
<evidence type="ECO:0000256" key="19">
    <source>
        <dbReference type="ARBA" id="ARBA00023136"/>
    </source>
</evidence>
<dbReference type="SMART" id="SM00177">
    <property type="entry name" value="ARF"/>
    <property type="match status" value="1"/>
</dbReference>
<keyword evidence="17" id="KW-0653">Protein transport</keyword>
<evidence type="ECO:0000256" key="24">
    <source>
        <dbReference type="ARBA" id="ARBA00047660"/>
    </source>
</evidence>
<dbReference type="SMART" id="SM00176">
    <property type="entry name" value="RAN"/>
    <property type="match status" value="1"/>
</dbReference>
<evidence type="ECO:0000256" key="13">
    <source>
        <dbReference type="ARBA" id="ARBA00022741"/>
    </source>
</evidence>
<comment type="cofactor">
    <cofactor evidence="1">
        <name>Mg(2+)</name>
        <dbReference type="ChEBI" id="CHEBI:18420"/>
    </cofactor>
</comment>
<keyword evidence="14" id="KW-0967">Endosome</keyword>
<dbReference type="AlphaFoldDB" id="A0AA47MPT8"/>
<evidence type="ECO:0000256" key="2">
    <source>
        <dbReference type="ARBA" id="ARBA00004132"/>
    </source>
</evidence>
<evidence type="ECO:0000313" key="28">
    <source>
        <dbReference type="Proteomes" id="UP001174136"/>
    </source>
</evidence>
<dbReference type="Proteomes" id="UP001174136">
    <property type="component" value="Unassembled WGS sequence"/>
</dbReference>
<keyword evidence="16" id="KW-0460">Magnesium</keyword>
<evidence type="ECO:0000256" key="18">
    <source>
        <dbReference type="ARBA" id="ARBA00023134"/>
    </source>
</evidence>
<evidence type="ECO:0000313" key="27">
    <source>
        <dbReference type="EMBL" id="KAK0144254.1"/>
    </source>
</evidence>
<comment type="subcellular location">
    <subcellularLocation>
        <location evidence="5">Cell membrane</location>
        <topology evidence="5">Lipid-anchor</topology>
        <orientation evidence="5">Cytoplasmic side</orientation>
    </subcellularLocation>
    <subcellularLocation>
        <location evidence="2">Cytoplasmic vesicle</location>
        <location evidence="2">Clathrin-coated vesicle</location>
    </subcellularLocation>
    <subcellularLocation>
        <location evidence="3">Endosome</location>
    </subcellularLocation>
    <subcellularLocation>
        <location evidence="4">Melanosome</location>
    </subcellularLocation>
    <subcellularLocation>
        <location evidence="6">Membrane</location>
        <location evidence="6">Clathrin-coated pit</location>
    </subcellularLocation>
</comment>
<keyword evidence="20" id="KW-0168">Coated pit</keyword>
<keyword evidence="9" id="KW-0813">Transport</keyword>
<name>A0AA47MPT8_MERPO</name>
<evidence type="ECO:0000256" key="21">
    <source>
        <dbReference type="ARBA" id="ARBA00023288"/>
    </source>
</evidence>
<dbReference type="GO" id="GO:0005525">
    <property type="term" value="F:GTP binding"/>
    <property type="evidence" value="ECO:0007669"/>
    <property type="project" value="UniProtKB-KW"/>
</dbReference>
<organism evidence="27 28">
    <name type="scientific">Merluccius polli</name>
    <name type="common">Benguela hake</name>
    <name type="synonym">Merluccius cadenati</name>
    <dbReference type="NCBI Taxonomy" id="89951"/>
    <lineage>
        <taxon>Eukaryota</taxon>
        <taxon>Metazoa</taxon>
        <taxon>Chordata</taxon>
        <taxon>Craniata</taxon>
        <taxon>Vertebrata</taxon>
        <taxon>Euteleostomi</taxon>
        <taxon>Actinopterygii</taxon>
        <taxon>Neopterygii</taxon>
        <taxon>Teleostei</taxon>
        <taxon>Neoteleostei</taxon>
        <taxon>Acanthomorphata</taxon>
        <taxon>Zeiogadaria</taxon>
        <taxon>Gadariae</taxon>
        <taxon>Gadiformes</taxon>
        <taxon>Gadoidei</taxon>
        <taxon>Merlucciidae</taxon>
        <taxon>Merluccius</taxon>
    </lineage>
</organism>
<keyword evidence="15" id="KW-0378">Hydrolase</keyword>